<accession>A0A6A4H6P1</accession>
<gene>
    <name evidence="2" type="ORF">BT96DRAFT_924069</name>
</gene>
<dbReference type="EMBL" id="ML769573">
    <property type="protein sequence ID" value="KAE9393378.1"/>
    <property type="molecule type" value="Genomic_DNA"/>
</dbReference>
<name>A0A6A4H6P1_9AGAR</name>
<organism evidence="2 3">
    <name type="scientific">Gymnopus androsaceus JB14</name>
    <dbReference type="NCBI Taxonomy" id="1447944"/>
    <lineage>
        <taxon>Eukaryota</taxon>
        <taxon>Fungi</taxon>
        <taxon>Dikarya</taxon>
        <taxon>Basidiomycota</taxon>
        <taxon>Agaricomycotina</taxon>
        <taxon>Agaricomycetes</taxon>
        <taxon>Agaricomycetidae</taxon>
        <taxon>Agaricales</taxon>
        <taxon>Marasmiineae</taxon>
        <taxon>Omphalotaceae</taxon>
        <taxon>Gymnopus</taxon>
    </lineage>
</organism>
<reference evidence="2" key="1">
    <citation type="journal article" date="2019" name="Environ. Microbiol.">
        <title>Fungal ecological strategies reflected in gene transcription - a case study of two litter decomposers.</title>
        <authorList>
            <person name="Barbi F."/>
            <person name="Kohler A."/>
            <person name="Barry K."/>
            <person name="Baskaran P."/>
            <person name="Daum C."/>
            <person name="Fauchery L."/>
            <person name="Ihrmark K."/>
            <person name="Kuo A."/>
            <person name="LaButti K."/>
            <person name="Lipzen A."/>
            <person name="Morin E."/>
            <person name="Grigoriev I.V."/>
            <person name="Henrissat B."/>
            <person name="Lindahl B."/>
            <person name="Martin F."/>
        </authorList>
    </citation>
    <scope>NUCLEOTIDE SEQUENCE</scope>
    <source>
        <strain evidence="2">JB14</strain>
    </source>
</reference>
<dbReference type="AlphaFoldDB" id="A0A6A4H6P1"/>
<feature type="region of interest" description="Disordered" evidence="1">
    <location>
        <begin position="77"/>
        <end position="99"/>
    </location>
</feature>
<evidence type="ECO:0000313" key="3">
    <source>
        <dbReference type="Proteomes" id="UP000799118"/>
    </source>
</evidence>
<dbReference type="Proteomes" id="UP000799118">
    <property type="component" value="Unassembled WGS sequence"/>
</dbReference>
<protein>
    <submittedName>
        <fullName evidence="2">Uncharacterized protein</fullName>
    </submittedName>
</protein>
<keyword evidence="3" id="KW-1185">Reference proteome</keyword>
<evidence type="ECO:0000313" key="2">
    <source>
        <dbReference type="EMBL" id="KAE9393378.1"/>
    </source>
</evidence>
<proteinExistence type="predicted"/>
<sequence>MAHIGDTIETLNSGDLYHQDVLGLAQSIMGMWFWDPDTGFRFPPFQQAELDIARNGGWPPPYSDPSRDNTRFEDYRGERFPDPRLSPSGSTLHKTSRPIIPTDVEYNQDDGLYAAPKEGNLKQEVVVSEDTWEPFNSDTSGCSSSSQSKIIPKLPDYAPQSPFDVEAWRRQVSCSMVSNDKDIELRSTPFVKGLDTHHFSAF</sequence>
<dbReference type="OrthoDB" id="3067563at2759"/>
<evidence type="ECO:0000256" key="1">
    <source>
        <dbReference type="SAM" id="MobiDB-lite"/>
    </source>
</evidence>